<evidence type="ECO:0000313" key="9">
    <source>
        <dbReference type="EMBL" id="MBW8640555.1"/>
    </source>
</evidence>
<dbReference type="InterPro" id="IPR002847">
    <property type="entry name" value="F420-0_gamma-glut_ligase-dom"/>
</dbReference>
<dbReference type="Pfam" id="PF01996">
    <property type="entry name" value="F420_ligase"/>
    <property type="match status" value="1"/>
</dbReference>
<evidence type="ECO:0000259" key="8">
    <source>
        <dbReference type="Pfam" id="PF01996"/>
    </source>
</evidence>
<dbReference type="AlphaFoldDB" id="A0AAE2ZU11"/>
<keyword evidence="10" id="KW-1185">Reference proteome</keyword>
<gene>
    <name evidence="9" type="primary">cofE</name>
    <name evidence="9" type="ORF">K1W69_25405</name>
</gene>
<evidence type="ECO:0000256" key="5">
    <source>
        <dbReference type="ARBA" id="ARBA00022958"/>
    </source>
</evidence>
<evidence type="ECO:0000256" key="2">
    <source>
        <dbReference type="ARBA" id="ARBA00022723"/>
    </source>
</evidence>
<accession>A0AAE2ZU11</accession>
<evidence type="ECO:0000256" key="4">
    <source>
        <dbReference type="ARBA" id="ARBA00022842"/>
    </source>
</evidence>
<dbReference type="GO" id="GO:0052618">
    <property type="term" value="F:coenzyme F420-0:L-glutamate ligase activity"/>
    <property type="evidence" value="ECO:0007669"/>
    <property type="project" value="UniProtKB-EC"/>
</dbReference>
<keyword evidence="1 9" id="KW-0436">Ligase</keyword>
<evidence type="ECO:0000256" key="3">
    <source>
        <dbReference type="ARBA" id="ARBA00022741"/>
    </source>
</evidence>
<dbReference type="Proteomes" id="UP001196509">
    <property type="component" value="Unassembled WGS sequence"/>
</dbReference>
<feature type="domain" description="Coenzyme F420:L-glutamate ligase-like" evidence="8">
    <location>
        <begin position="12"/>
        <end position="233"/>
    </location>
</feature>
<keyword evidence="6" id="KW-0342">GTP-binding</keyword>
<proteinExistence type="predicted"/>
<dbReference type="GO" id="GO:0046872">
    <property type="term" value="F:metal ion binding"/>
    <property type="evidence" value="ECO:0007669"/>
    <property type="project" value="UniProtKB-KW"/>
</dbReference>
<name>A0AAE2ZU11_9HYPH</name>
<keyword evidence="3" id="KW-0547">Nucleotide-binding</keyword>
<dbReference type="NCBIfam" id="TIGR01916">
    <property type="entry name" value="F420_cofE"/>
    <property type="match status" value="1"/>
</dbReference>
<dbReference type="PANTHER" id="PTHR47917:SF1">
    <property type="entry name" value="COENZYME F420:L-GLUTAMATE LIGASE"/>
    <property type="match status" value="1"/>
</dbReference>
<dbReference type="InterPro" id="IPR008225">
    <property type="entry name" value="F420-0_g-glutamyl_ligase"/>
</dbReference>
<evidence type="ECO:0000313" key="10">
    <source>
        <dbReference type="Proteomes" id="UP001196509"/>
    </source>
</evidence>
<comment type="caution">
    <text evidence="9">The sequence shown here is derived from an EMBL/GenBank/DDBJ whole genome shotgun (WGS) entry which is preliminary data.</text>
</comment>
<sequence length="256" mass="27515">MSPVEIHVVPGLPEIRPGDDLAAMIGDCLEKAGLGLRDGDVLTSAHKVVSKAEGQIVRLADVEPSAEALAYAERLAKDARKVEVVLRESVRVVKAFRHPGQNEGTMICEHRLGLISANAAVDESNTGEDGTVILLPRDPDASAERIQQALEQRFGVSIGVMLTDTFGRPWRLGQVNIAIGLAGVPSVKSEKGKTDAYGRRLMVTEPAFADEIAAASGLVVRKAGNTPVTLFRGLEWEKTQSRAAEMLRPAGEDMFR</sequence>
<dbReference type="PANTHER" id="PTHR47917">
    <property type="match status" value="1"/>
</dbReference>
<keyword evidence="4" id="KW-0460">Magnesium</keyword>
<dbReference type="Gene3D" id="3.90.1660.10">
    <property type="entry name" value="CofE-like domain"/>
    <property type="match status" value="1"/>
</dbReference>
<evidence type="ECO:0000256" key="7">
    <source>
        <dbReference type="ARBA" id="ARBA00023211"/>
    </source>
</evidence>
<keyword evidence="5" id="KW-0630">Potassium</keyword>
<keyword evidence="2" id="KW-0479">Metal-binding</keyword>
<organism evidence="9 10">
    <name type="scientific">Flavimaribacter sediminis</name>
    <dbReference type="NCBI Taxonomy" id="2865987"/>
    <lineage>
        <taxon>Bacteria</taxon>
        <taxon>Pseudomonadati</taxon>
        <taxon>Pseudomonadota</taxon>
        <taxon>Alphaproteobacteria</taxon>
        <taxon>Hyphomicrobiales</taxon>
        <taxon>Rhizobiaceae</taxon>
        <taxon>Flavimaribacter</taxon>
    </lineage>
</organism>
<evidence type="ECO:0000256" key="1">
    <source>
        <dbReference type="ARBA" id="ARBA00022598"/>
    </source>
</evidence>
<dbReference type="Gene3D" id="3.30.1330.100">
    <property type="entry name" value="CofE-like"/>
    <property type="match status" value="1"/>
</dbReference>
<keyword evidence="7" id="KW-0464">Manganese</keyword>
<dbReference type="EMBL" id="JAICBX010000007">
    <property type="protein sequence ID" value="MBW8640555.1"/>
    <property type="molecule type" value="Genomic_DNA"/>
</dbReference>
<protein>
    <submittedName>
        <fullName evidence="9">Coenzyme F420-0:L-glutamate ligase</fullName>
        <ecNumber evidence="9">6.3.2.31</ecNumber>
    </submittedName>
</protein>
<dbReference type="EC" id="6.3.2.31" evidence="9"/>
<dbReference type="SUPFAM" id="SSF144010">
    <property type="entry name" value="CofE-like"/>
    <property type="match status" value="1"/>
</dbReference>
<reference evidence="9" key="1">
    <citation type="submission" date="2021-08" db="EMBL/GenBank/DDBJ databases">
        <title>Hoeflea bacterium WL0058 sp. nov., isolated from the sediment.</title>
        <authorList>
            <person name="Wang L."/>
            <person name="Zhang D."/>
        </authorList>
    </citation>
    <scope>NUCLEOTIDE SEQUENCE</scope>
    <source>
        <strain evidence="9">WL0058</strain>
    </source>
</reference>
<dbReference type="GO" id="GO:0005525">
    <property type="term" value="F:GTP binding"/>
    <property type="evidence" value="ECO:0007669"/>
    <property type="project" value="UniProtKB-KW"/>
</dbReference>
<evidence type="ECO:0000256" key="6">
    <source>
        <dbReference type="ARBA" id="ARBA00023134"/>
    </source>
</evidence>